<dbReference type="Gene3D" id="3.40.640.10">
    <property type="entry name" value="Type I PLP-dependent aspartate aminotransferase-like (Major domain)"/>
    <property type="match status" value="1"/>
</dbReference>
<dbReference type="OrthoDB" id="9808770at2"/>
<dbReference type="CDD" id="cd00609">
    <property type="entry name" value="AAT_like"/>
    <property type="match status" value="1"/>
</dbReference>
<comment type="caution">
    <text evidence="7">The sequence shown here is derived from an EMBL/GenBank/DDBJ whole genome shotgun (WGS) entry which is preliminary data.</text>
</comment>
<keyword evidence="8" id="KW-1185">Reference proteome</keyword>
<dbReference type="SMART" id="SM00345">
    <property type="entry name" value="HTH_GNTR"/>
    <property type="match status" value="1"/>
</dbReference>
<dbReference type="InterPro" id="IPR000524">
    <property type="entry name" value="Tscrpt_reg_HTH_GntR"/>
</dbReference>
<keyword evidence="4" id="KW-0238">DNA-binding</keyword>
<dbReference type="EMBL" id="LYMM01000025">
    <property type="protein sequence ID" value="PNU05497.1"/>
    <property type="molecule type" value="Genomic_DNA"/>
</dbReference>
<keyword evidence="2" id="KW-0663">Pyridoxal phosphate</keyword>
<dbReference type="GO" id="GO:0003677">
    <property type="term" value="F:DNA binding"/>
    <property type="evidence" value="ECO:0007669"/>
    <property type="project" value="UniProtKB-KW"/>
</dbReference>
<dbReference type="Proteomes" id="UP000236327">
    <property type="component" value="Unassembled WGS sequence"/>
</dbReference>
<dbReference type="PROSITE" id="PS50949">
    <property type="entry name" value="HTH_GNTR"/>
    <property type="match status" value="1"/>
</dbReference>
<dbReference type="CDD" id="cd07377">
    <property type="entry name" value="WHTH_GntR"/>
    <property type="match status" value="1"/>
</dbReference>
<dbReference type="InterPro" id="IPR051446">
    <property type="entry name" value="HTH_trans_reg/aminotransferase"/>
</dbReference>
<dbReference type="PANTHER" id="PTHR46577:SF1">
    <property type="entry name" value="HTH-TYPE TRANSCRIPTIONAL REGULATORY PROTEIN GABR"/>
    <property type="match status" value="1"/>
</dbReference>
<evidence type="ECO:0000256" key="1">
    <source>
        <dbReference type="ARBA" id="ARBA00005384"/>
    </source>
</evidence>
<evidence type="ECO:0000256" key="2">
    <source>
        <dbReference type="ARBA" id="ARBA00022898"/>
    </source>
</evidence>
<dbReference type="AlphaFoldDB" id="A0A2K2G392"/>
<dbReference type="GO" id="GO:0003700">
    <property type="term" value="F:DNA-binding transcription factor activity"/>
    <property type="evidence" value="ECO:0007669"/>
    <property type="project" value="InterPro"/>
</dbReference>
<dbReference type="InterPro" id="IPR036388">
    <property type="entry name" value="WH-like_DNA-bd_sf"/>
</dbReference>
<dbReference type="InterPro" id="IPR004839">
    <property type="entry name" value="Aminotransferase_I/II_large"/>
</dbReference>
<evidence type="ECO:0000256" key="5">
    <source>
        <dbReference type="ARBA" id="ARBA00023163"/>
    </source>
</evidence>
<evidence type="ECO:0000313" key="7">
    <source>
        <dbReference type="EMBL" id="PNU05497.1"/>
    </source>
</evidence>
<dbReference type="SUPFAM" id="SSF46785">
    <property type="entry name" value="Winged helix' DNA-binding domain"/>
    <property type="match status" value="1"/>
</dbReference>
<sequence>MTRNYQIAFGGRINPSLPTPAYLQVTGAIIRDIENGRLAHGTFLPSSRKLAVQLKLNRKTIVLAYEELISQGWLEAAGTRGTMVAADAPLPRAGGGGRTSTRNVLRNEKPKPRYRVLPTPEHEIDLPGHGMARVDDGEPDGRLFPAALMAQAYRNALNRAVSERSHRAMGWSGTDGLRSAICDMLRHQRGLLCAPDDILTTRGRQSGLFMTAQALLRPGDIVLVEELTYQPAVAAFGMIGARVIPVRSEGGAIDLDEVERICRRHQVRAIYVTPHCQFPTTTQMGPEQRLGLLNLAAQFGYAIIEDDYGSDFNFVSQPMLPMAAYAPEHVVYLGSLSTVLSPALRIGYIHAPQAMTRALGYYCAHVDVMGNRFTEDAAAELIGNGAFWRHVNKVHKTYAERRMHTADVLRARLADRVAFDLPDSGLALWLQFPEVSPQTLNAETARSGLGLPSVHVSSLARNGPWGVRFGFGNLDGDEAGRAADLLARALARALASALDRGGDPLQM</sequence>
<evidence type="ECO:0000313" key="8">
    <source>
        <dbReference type="Proteomes" id="UP000236327"/>
    </source>
</evidence>
<feature type="domain" description="HTH gntR-type" evidence="6">
    <location>
        <begin position="19"/>
        <end position="87"/>
    </location>
</feature>
<dbReference type="SUPFAM" id="SSF53383">
    <property type="entry name" value="PLP-dependent transferases"/>
    <property type="match status" value="1"/>
</dbReference>
<reference evidence="7 8" key="1">
    <citation type="submission" date="2016-05" db="EMBL/GenBank/DDBJ databases">
        <title>Complete genome sequence of Novosphingobium guangzhouense SA925(T).</title>
        <authorList>
            <person name="Sha S."/>
        </authorList>
    </citation>
    <scope>NUCLEOTIDE SEQUENCE [LARGE SCALE GENOMIC DNA]</scope>
    <source>
        <strain evidence="7 8">SA925</strain>
    </source>
</reference>
<evidence type="ECO:0000259" key="6">
    <source>
        <dbReference type="PROSITE" id="PS50949"/>
    </source>
</evidence>
<dbReference type="GO" id="GO:0030170">
    <property type="term" value="F:pyridoxal phosphate binding"/>
    <property type="evidence" value="ECO:0007669"/>
    <property type="project" value="InterPro"/>
</dbReference>
<gene>
    <name evidence="7" type="ORF">A8V01_16065</name>
</gene>
<dbReference type="Pfam" id="PF00155">
    <property type="entry name" value="Aminotran_1_2"/>
    <property type="match status" value="1"/>
</dbReference>
<dbReference type="InterPro" id="IPR036390">
    <property type="entry name" value="WH_DNA-bd_sf"/>
</dbReference>
<name>A0A2K2G392_9SPHN</name>
<dbReference type="PANTHER" id="PTHR46577">
    <property type="entry name" value="HTH-TYPE TRANSCRIPTIONAL REGULATORY PROTEIN GABR"/>
    <property type="match status" value="1"/>
</dbReference>
<proteinExistence type="inferred from homology"/>
<dbReference type="InterPro" id="IPR015421">
    <property type="entry name" value="PyrdxlP-dep_Trfase_major"/>
</dbReference>
<dbReference type="InterPro" id="IPR015424">
    <property type="entry name" value="PyrdxlP-dep_Trfase"/>
</dbReference>
<keyword evidence="5" id="KW-0804">Transcription</keyword>
<comment type="similarity">
    <text evidence="1">In the C-terminal section; belongs to the class-I pyridoxal-phosphate-dependent aminotransferase family.</text>
</comment>
<dbReference type="RefSeq" id="WP_103095281.1">
    <property type="nucleotide sequence ID" value="NZ_LYMM01000025.1"/>
</dbReference>
<dbReference type="Pfam" id="PF00392">
    <property type="entry name" value="GntR"/>
    <property type="match status" value="1"/>
</dbReference>
<keyword evidence="3" id="KW-0805">Transcription regulation</keyword>
<evidence type="ECO:0000256" key="4">
    <source>
        <dbReference type="ARBA" id="ARBA00023125"/>
    </source>
</evidence>
<organism evidence="7 8">
    <name type="scientific">Novosphingobium guangzhouense</name>
    <dbReference type="NCBI Taxonomy" id="1850347"/>
    <lineage>
        <taxon>Bacteria</taxon>
        <taxon>Pseudomonadati</taxon>
        <taxon>Pseudomonadota</taxon>
        <taxon>Alphaproteobacteria</taxon>
        <taxon>Sphingomonadales</taxon>
        <taxon>Sphingomonadaceae</taxon>
        <taxon>Novosphingobium</taxon>
    </lineage>
</organism>
<dbReference type="Gene3D" id="1.10.10.10">
    <property type="entry name" value="Winged helix-like DNA-binding domain superfamily/Winged helix DNA-binding domain"/>
    <property type="match status" value="1"/>
</dbReference>
<protein>
    <recommendedName>
        <fullName evidence="6">HTH gntR-type domain-containing protein</fullName>
    </recommendedName>
</protein>
<evidence type="ECO:0000256" key="3">
    <source>
        <dbReference type="ARBA" id="ARBA00023015"/>
    </source>
</evidence>
<accession>A0A2K2G392</accession>